<comment type="subunit">
    <text evidence="14">Homodimer.</text>
</comment>
<accession>D3RYG9</accession>
<feature type="active site" description="Proton acceptor" evidence="14">
    <location>
        <position position="137"/>
    </location>
</feature>
<sequence length="295" mass="32692">MISSAPGKVIIFGEHAVVYKRRALASAINLRCYVKAEKKDDIEIISEYGKTGLDFRVHPFISQSIVNFKEVTDFKGVRVEVRSKIPPASGLGSSAAVTVATLTALNELFSTSLTKDEIFELARKVELDVQGKGSGTDPFISTFGGAWIFPERKKVNPKFTRLFVYDTKKRSITAEMVAGVAERREIFPEVFERIFDAIDAITLEGADLFEKGEVEKLEKLFFINQKLLSAIGVSTPEIDSLVAELERRGVFAKITGAGGGGCLISLKPFEGAFEVKINEEGARVEDFEDWRFFDN</sequence>
<dbReference type="PaxDb" id="589924-Ferp_1381"/>
<gene>
    <name evidence="14" type="primary">mvk</name>
    <name evidence="17" type="ordered locus">Ferp_1381</name>
</gene>
<dbReference type="PROSITE" id="PS00627">
    <property type="entry name" value="GHMP_KINASES_ATP"/>
    <property type="match status" value="1"/>
</dbReference>
<dbReference type="InterPro" id="IPR022937">
    <property type="entry name" value="Mevalonate_kinase_arc"/>
</dbReference>
<dbReference type="GeneID" id="8778898"/>
<dbReference type="OrthoDB" id="19001at2157"/>
<dbReference type="eggNOG" id="arCOG01028">
    <property type="taxonomic scope" value="Archaea"/>
</dbReference>
<comment type="pathway">
    <text evidence="13 14">Isoprenoid biosynthesis; isopentenyl diphosphate biosynthesis via mevalonate pathway; isopentenyl diphosphate from (R)-mevalonate: step 1/3.</text>
</comment>
<keyword evidence="7 14" id="KW-0547">Nucleotide-binding</keyword>
<dbReference type="STRING" id="589924.Ferp_1381"/>
<organism evidence="17 18">
    <name type="scientific">Ferroglobus placidus (strain DSM 10642 / AEDII12DO)</name>
    <dbReference type="NCBI Taxonomy" id="589924"/>
    <lineage>
        <taxon>Archaea</taxon>
        <taxon>Methanobacteriati</taxon>
        <taxon>Methanobacteriota</taxon>
        <taxon>Archaeoglobi</taxon>
        <taxon>Archaeoglobales</taxon>
        <taxon>Archaeoglobaceae</taxon>
        <taxon>Ferroglobus</taxon>
    </lineage>
</organism>
<keyword evidence="9 14" id="KW-0067">ATP-binding</keyword>
<evidence type="ECO:0000313" key="17">
    <source>
        <dbReference type="EMBL" id="ADC65532.1"/>
    </source>
</evidence>
<dbReference type="Pfam" id="PF08544">
    <property type="entry name" value="GHMP_kinases_C"/>
    <property type="match status" value="1"/>
</dbReference>
<dbReference type="InterPro" id="IPR020568">
    <property type="entry name" value="Ribosomal_Su5_D2-typ_SF"/>
</dbReference>
<feature type="binding site" evidence="14">
    <location>
        <begin position="86"/>
        <end position="96"/>
    </location>
    <ligand>
        <name>ATP</name>
        <dbReference type="ChEBI" id="CHEBI:30616"/>
    </ligand>
</feature>
<keyword evidence="4 14" id="KW-0963">Cytoplasm</keyword>
<dbReference type="NCBIfam" id="TIGR00549">
    <property type="entry name" value="mevalon_kin"/>
    <property type="match status" value="1"/>
</dbReference>
<dbReference type="PRINTS" id="PR00959">
    <property type="entry name" value="MEVGALKINASE"/>
</dbReference>
<keyword evidence="11 14" id="KW-0443">Lipid metabolism</keyword>
<proteinExistence type="inferred from homology"/>
<dbReference type="KEGG" id="fpl:Ferp_1381"/>
<evidence type="ECO:0000256" key="2">
    <source>
        <dbReference type="ARBA" id="ARBA00006495"/>
    </source>
</evidence>
<evidence type="ECO:0000256" key="1">
    <source>
        <dbReference type="ARBA" id="ARBA00004496"/>
    </source>
</evidence>
<reference evidence="17 18" key="2">
    <citation type="journal article" date="2011" name="Stand. Genomic Sci.">
        <title>Complete genome sequence of Ferroglobus placidus AEDII12DO.</title>
        <authorList>
            <person name="Anderson I."/>
            <person name="Risso C."/>
            <person name="Holmes D."/>
            <person name="Lucas S."/>
            <person name="Copeland A."/>
            <person name="Lapidus A."/>
            <person name="Cheng J.F."/>
            <person name="Bruce D."/>
            <person name="Goodwin L."/>
            <person name="Pitluck S."/>
            <person name="Saunders E."/>
            <person name="Brettin T."/>
            <person name="Detter J.C."/>
            <person name="Han C."/>
            <person name="Tapia R."/>
            <person name="Larimer F."/>
            <person name="Land M."/>
            <person name="Hauser L."/>
            <person name="Woyke T."/>
            <person name="Lovley D."/>
            <person name="Kyrpides N."/>
            <person name="Ivanova N."/>
        </authorList>
    </citation>
    <scope>NUCLEOTIDE SEQUENCE [LARGE SCALE GENOMIC DNA]</scope>
    <source>
        <strain evidence="18">DSM 10642 / AEDII12DO</strain>
    </source>
</reference>
<dbReference type="GO" id="GO:0005524">
    <property type="term" value="F:ATP binding"/>
    <property type="evidence" value="ECO:0007669"/>
    <property type="project" value="UniProtKB-UniRule"/>
</dbReference>
<dbReference type="SUPFAM" id="SSF54211">
    <property type="entry name" value="Ribosomal protein S5 domain 2-like"/>
    <property type="match status" value="1"/>
</dbReference>
<dbReference type="EC" id="2.7.1.36" evidence="3 14"/>
<dbReference type="HOGENOM" id="CLU_017814_0_0_2"/>
<dbReference type="GO" id="GO:0019287">
    <property type="term" value="P:isopentenyl diphosphate biosynthetic process, mevalonate pathway"/>
    <property type="evidence" value="ECO:0007669"/>
    <property type="project" value="UniProtKB-UniRule"/>
</dbReference>
<evidence type="ECO:0000256" key="5">
    <source>
        <dbReference type="ARBA" id="ARBA00022516"/>
    </source>
</evidence>
<comment type="function">
    <text evidence="14">Catalyzes the phosphorylation of (R)-mevalonate (MVA) to (R)-mevalonate 5-phosphate (MVAP). Functions in the mevalonate (MVA) pathway leading to isopentenyl diphosphate (IPP), a key precursor for the biosynthesis of isoprenoid compounds such as archaeal membrane lipids.</text>
</comment>
<comment type="cofactor">
    <cofactor evidence="14">
        <name>Mg(2+)</name>
        <dbReference type="ChEBI" id="CHEBI:18420"/>
    </cofactor>
</comment>
<dbReference type="RefSeq" id="WP_012965875.1">
    <property type="nucleotide sequence ID" value="NC_013849.1"/>
</dbReference>
<feature type="domain" description="GHMP kinase C-terminal" evidence="16">
    <location>
        <begin position="208"/>
        <end position="266"/>
    </location>
</feature>
<evidence type="ECO:0000259" key="16">
    <source>
        <dbReference type="Pfam" id="PF08544"/>
    </source>
</evidence>
<keyword evidence="12 14" id="KW-0414">Isoprene biosynthesis</keyword>
<evidence type="ECO:0000256" key="10">
    <source>
        <dbReference type="ARBA" id="ARBA00022842"/>
    </source>
</evidence>
<dbReference type="InterPro" id="IPR013750">
    <property type="entry name" value="GHMP_kinase_C_dom"/>
</dbReference>
<comment type="subcellular location">
    <subcellularLocation>
        <location evidence="1 14">Cytoplasm</location>
    </subcellularLocation>
</comment>
<evidence type="ECO:0000313" key="18">
    <source>
        <dbReference type="Proteomes" id="UP000002613"/>
    </source>
</evidence>
<dbReference type="HAMAP" id="MF_00217">
    <property type="entry name" value="Mevalonate_kinase"/>
    <property type="match status" value="1"/>
</dbReference>
<evidence type="ECO:0000256" key="12">
    <source>
        <dbReference type="ARBA" id="ARBA00023229"/>
    </source>
</evidence>
<dbReference type="Pfam" id="PF00288">
    <property type="entry name" value="GHMP_kinases_N"/>
    <property type="match status" value="1"/>
</dbReference>
<dbReference type="PANTHER" id="PTHR43290">
    <property type="entry name" value="MEVALONATE KINASE"/>
    <property type="match status" value="1"/>
</dbReference>
<evidence type="ECO:0000256" key="14">
    <source>
        <dbReference type="HAMAP-Rule" id="MF_00217"/>
    </source>
</evidence>
<dbReference type="InterPro" id="IPR006205">
    <property type="entry name" value="Mev_gal_kin"/>
</dbReference>
<name>D3RYG9_FERPA</name>
<evidence type="ECO:0000256" key="7">
    <source>
        <dbReference type="ARBA" id="ARBA00022741"/>
    </source>
</evidence>
<dbReference type="Gene3D" id="3.30.70.890">
    <property type="entry name" value="GHMP kinase, C-terminal domain"/>
    <property type="match status" value="1"/>
</dbReference>
<dbReference type="AlphaFoldDB" id="D3RYG9"/>
<evidence type="ECO:0000256" key="6">
    <source>
        <dbReference type="ARBA" id="ARBA00022679"/>
    </source>
</evidence>
<comment type="catalytic activity">
    <reaction evidence="14">
        <text>(R)-mevalonate + ATP = (R)-5-phosphomevalonate + ADP + H(+)</text>
        <dbReference type="Rhea" id="RHEA:17065"/>
        <dbReference type="ChEBI" id="CHEBI:15378"/>
        <dbReference type="ChEBI" id="CHEBI:30616"/>
        <dbReference type="ChEBI" id="CHEBI:36464"/>
        <dbReference type="ChEBI" id="CHEBI:58146"/>
        <dbReference type="ChEBI" id="CHEBI:456216"/>
        <dbReference type="EC" id="2.7.1.36"/>
    </reaction>
</comment>
<evidence type="ECO:0000256" key="9">
    <source>
        <dbReference type="ARBA" id="ARBA00022840"/>
    </source>
</evidence>
<evidence type="ECO:0000256" key="3">
    <source>
        <dbReference type="ARBA" id="ARBA00012103"/>
    </source>
</evidence>
<dbReference type="InterPro" id="IPR006203">
    <property type="entry name" value="GHMP_knse_ATP-bd_CS"/>
</dbReference>
<dbReference type="SUPFAM" id="SSF55060">
    <property type="entry name" value="GHMP Kinase, C-terminal domain"/>
    <property type="match status" value="1"/>
</dbReference>
<dbReference type="PANTHER" id="PTHR43290:SF2">
    <property type="entry name" value="MEVALONATE KINASE"/>
    <property type="match status" value="1"/>
</dbReference>
<dbReference type="UniPathway" id="UPA00057">
    <property type="reaction ID" value="UER00098"/>
</dbReference>
<feature type="domain" description="GHMP kinase N-terminal" evidence="15">
    <location>
        <begin position="66"/>
        <end position="145"/>
    </location>
</feature>
<dbReference type="EMBL" id="CP001899">
    <property type="protein sequence ID" value="ADC65532.1"/>
    <property type="molecule type" value="Genomic_DNA"/>
</dbReference>
<protein>
    <recommendedName>
        <fullName evidence="3 14">Mevalonate kinase</fullName>
        <shortName evidence="14">MK</shortName>
        <shortName evidence="14">MVK</shortName>
        <ecNumber evidence="3 14">2.7.1.36</ecNumber>
    </recommendedName>
</protein>
<keyword evidence="10 14" id="KW-0460">Magnesium</keyword>
<reference evidence="18" key="1">
    <citation type="submission" date="2010-02" db="EMBL/GenBank/DDBJ databases">
        <title>Complete sequence of Ferroglobus placidus DSM 10642.</title>
        <authorList>
            <consortium name="US DOE Joint Genome Institute"/>
            <person name="Lucas S."/>
            <person name="Copeland A."/>
            <person name="Lapidus A."/>
            <person name="Cheng J.-F."/>
            <person name="Bruce D."/>
            <person name="Goodwin L."/>
            <person name="Pitluck S."/>
            <person name="Saunders E."/>
            <person name="Brettin T."/>
            <person name="Detter J.C."/>
            <person name="Han C."/>
            <person name="Tapia R."/>
            <person name="Larimer F."/>
            <person name="Land M."/>
            <person name="Hauser L."/>
            <person name="Kyrpides N."/>
            <person name="Ivanova N."/>
            <person name="Holmes D."/>
            <person name="Lovley D."/>
            <person name="Kyrpides N."/>
            <person name="Anderson I.J."/>
            <person name="Woyke T."/>
        </authorList>
    </citation>
    <scope>NUCLEOTIDE SEQUENCE [LARGE SCALE GENOMIC DNA]</scope>
    <source>
        <strain evidence="18">DSM 10642 / AEDII12DO</strain>
    </source>
</reference>
<keyword evidence="5 14" id="KW-0444">Lipid biosynthesis</keyword>
<evidence type="ECO:0000256" key="8">
    <source>
        <dbReference type="ARBA" id="ARBA00022777"/>
    </source>
</evidence>
<dbReference type="GO" id="GO:0004496">
    <property type="term" value="F:mevalonate kinase activity"/>
    <property type="evidence" value="ECO:0007669"/>
    <property type="project" value="UniProtKB-UniRule"/>
</dbReference>
<dbReference type="GO" id="GO:0000287">
    <property type="term" value="F:magnesium ion binding"/>
    <property type="evidence" value="ECO:0007669"/>
    <property type="project" value="UniProtKB-UniRule"/>
</dbReference>
<evidence type="ECO:0000256" key="13">
    <source>
        <dbReference type="ARBA" id="ARBA00029438"/>
    </source>
</evidence>
<dbReference type="InterPro" id="IPR036554">
    <property type="entry name" value="GHMP_kinase_C_sf"/>
</dbReference>
<keyword evidence="18" id="KW-1185">Reference proteome</keyword>
<dbReference type="InterPro" id="IPR014721">
    <property type="entry name" value="Ribsml_uS5_D2-typ_fold_subgr"/>
</dbReference>
<keyword evidence="8 14" id="KW-0418">Kinase</keyword>
<evidence type="ECO:0000256" key="4">
    <source>
        <dbReference type="ARBA" id="ARBA00022490"/>
    </source>
</evidence>
<evidence type="ECO:0000256" key="11">
    <source>
        <dbReference type="ARBA" id="ARBA00023098"/>
    </source>
</evidence>
<dbReference type="GO" id="GO:0005829">
    <property type="term" value="C:cytosol"/>
    <property type="evidence" value="ECO:0007669"/>
    <property type="project" value="TreeGrafter"/>
</dbReference>
<dbReference type="Proteomes" id="UP000002613">
    <property type="component" value="Chromosome"/>
</dbReference>
<comment type="similarity">
    <text evidence="2 14">Belongs to the GHMP kinase family. Mevalonate kinase subfamily.</text>
</comment>
<keyword evidence="6 14" id="KW-0808">Transferase</keyword>
<dbReference type="InterPro" id="IPR006204">
    <property type="entry name" value="GHMP_kinase_N_dom"/>
</dbReference>
<evidence type="ECO:0000259" key="15">
    <source>
        <dbReference type="Pfam" id="PF00288"/>
    </source>
</evidence>
<dbReference type="Gene3D" id="3.30.230.10">
    <property type="match status" value="1"/>
</dbReference>